<accession>A0ABY4FVG0</accession>
<evidence type="ECO:0000256" key="2">
    <source>
        <dbReference type="ARBA" id="ARBA00022475"/>
    </source>
</evidence>
<dbReference type="EMBL" id="CP095043">
    <property type="protein sequence ID" value="UOQ60270.1"/>
    <property type="molecule type" value="Genomic_DNA"/>
</dbReference>
<feature type="transmembrane region" description="Helical" evidence="8">
    <location>
        <begin position="108"/>
        <end position="128"/>
    </location>
</feature>
<evidence type="ECO:0000256" key="6">
    <source>
        <dbReference type="ARBA" id="ARBA00023136"/>
    </source>
</evidence>
<feature type="transmembrane region" description="Helical" evidence="8">
    <location>
        <begin position="134"/>
        <end position="154"/>
    </location>
</feature>
<keyword evidence="6 8" id="KW-0472">Membrane</keyword>
<dbReference type="Pfam" id="PF00953">
    <property type="entry name" value="Glycos_transf_4"/>
    <property type="match status" value="1"/>
</dbReference>
<feature type="transmembrane region" description="Helical" evidence="8">
    <location>
        <begin position="6"/>
        <end position="26"/>
    </location>
</feature>
<feature type="transmembrane region" description="Helical" evidence="8">
    <location>
        <begin position="229"/>
        <end position="247"/>
    </location>
</feature>
<feature type="transmembrane region" description="Helical" evidence="8">
    <location>
        <begin position="78"/>
        <end position="96"/>
    </location>
</feature>
<protein>
    <submittedName>
        <fullName evidence="9">Undecaprenyl/decaprenyl-phosphate alpha-N-acetylglucosaminyl 1-phosphate transferase</fullName>
    </submittedName>
</protein>
<organism evidence="9 10">
    <name type="scientific">Leucobacter rhizosphaerae</name>
    <dbReference type="NCBI Taxonomy" id="2932245"/>
    <lineage>
        <taxon>Bacteria</taxon>
        <taxon>Bacillati</taxon>
        <taxon>Actinomycetota</taxon>
        <taxon>Actinomycetes</taxon>
        <taxon>Micrococcales</taxon>
        <taxon>Microbacteriaceae</taxon>
        <taxon>Leucobacter</taxon>
    </lineage>
</organism>
<keyword evidence="2" id="KW-1003">Cell membrane</keyword>
<evidence type="ECO:0000256" key="8">
    <source>
        <dbReference type="SAM" id="Phobius"/>
    </source>
</evidence>
<feature type="transmembrane region" description="Helical" evidence="8">
    <location>
        <begin position="259"/>
        <end position="283"/>
    </location>
</feature>
<evidence type="ECO:0000256" key="7">
    <source>
        <dbReference type="SAM" id="MobiDB-lite"/>
    </source>
</evidence>
<dbReference type="PANTHER" id="PTHR22926:SF3">
    <property type="entry name" value="UNDECAPRENYL-PHOSPHATE ALPHA-N-ACETYLGLUCOSAMINYL 1-PHOSPHATE TRANSFERASE"/>
    <property type="match status" value="1"/>
</dbReference>
<name>A0ABY4FVG0_9MICO</name>
<reference evidence="9 10" key="1">
    <citation type="submission" date="2022-04" db="EMBL/GenBank/DDBJ databases">
        <title>Leucobacter sp. isolated from rhizosphere of onion.</title>
        <authorList>
            <person name="Won M."/>
            <person name="Lee C.-M."/>
            <person name="Woen H.-Y."/>
            <person name="Kwon S.-W."/>
        </authorList>
    </citation>
    <scope>NUCLEOTIDE SEQUENCE [LARGE SCALE GENOMIC DNA]</scope>
    <source>
        <strain evidence="9 10">H25R-14</strain>
    </source>
</reference>
<evidence type="ECO:0000256" key="1">
    <source>
        <dbReference type="ARBA" id="ARBA00004651"/>
    </source>
</evidence>
<dbReference type="GO" id="GO:0016740">
    <property type="term" value="F:transferase activity"/>
    <property type="evidence" value="ECO:0007669"/>
    <property type="project" value="UniProtKB-KW"/>
</dbReference>
<feature type="region of interest" description="Disordered" evidence="7">
    <location>
        <begin position="384"/>
        <end position="409"/>
    </location>
</feature>
<dbReference type="RefSeq" id="WP_244685764.1">
    <property type="nucleotide sequence ID" value="NZ_CP095043.1"/>
</dbReference>
<dbReference type="PANTHER" id="PTHR22926">
    <property type="entry name" value="PHOSPHO-N-ACETYLMURAMOYL-PENTAPEPTIDE-TRANSFERASE"/>
    <property type="match status" value="1"/>
</dbReference>
<evidence type="ECO:0000256" key="3">
    <source>
        <dbReference type="ARBA" id="ARBA00022679"/>
    </source>
</evidence>
<evidence type="ECO:0000256" key="5">
    <source>
        <dbReference type="ARBA" id="ARBA00022989"/>
    </source>
</evidence>
<comment type="subcellular location">
    <subcellularLocation>
        <location evidence="1">Cell membrane</location>
        <topology evidence="1">Multi-pass membrane protein</topology>
    </subcellularLocation>
</comment>
<sequence length="409" mass="43126">MLAYLVAFVVAAAVTAVASYAVLRVSRRFGLAPEVRARDVHSTPTPRLGGIAMLIGLLAAFGIASTQRAFESLFTEGTQIWALLGACAIVAAVGILDDLLDLDWMIKLAAQLAATGLLAWNGVQIVSLPFGDTLIVGSPVVNFVITVFLMTLVMNAVNFVDGLDGLVAGVAIIANSLFFIYTLLLSAQMGQVDSVTFASLIAAVVVGICAGFLPFNWHRARMFMGDTGALLVGLLMATSTVSVTGQLNPALLDQKLVLAAYIPIILPIAVLALPLADFSLAVIRRLKAGTSPFTADRLHLHHRLLDMGHSPVQAVLIFYLGTAVLSVAVLLVFTMQSFTLPIIVLVAGGAVCAVLLCFPLQRVRAAAAQRGLLPLTRRVHSDSAVRAADADSQTAARPIPGRANERTPE</sequence>
<feature type="transmembrane region" description="Helical" evidence="8">
    <location>
        <begin position="166"/>
        <end position="185"/>
    </location>
</feature>
<dbReference type="InterPro" id="IPR000715">
    <property type="entry name" value="Glycosyl_transferase_4"/>
</dbReference>
<gene>
    <name evidence="9" type="ORF">MUN76_14740</name>
</gene>
<proteinExistence type="predicted"/>
<feature type="transmembrane region" description="Helical" evidence="8">
    <location>
        <begin position="197"/>
        <end position="217"/>
    </location>
</feature>
<keyword evidence="10" id="KW-1185">Reference proteome</keyword>
<feature type="transmembrane region" description="Helical" evidence="8">
    <location>
        <begin position="312"/>
        <end position="333"/>
    </location>
</feature>
<dbReference type="CDD" id="cd06853">
    <property type="entry name" value="GT_WecA_like"/>
    <property type="match status" value="1"/>
</dbReference>
<keyword evidence="4 8" id="KW-0812">Transmembrane</keyword>
<keyword evidence="5 8" id="KW-1133">Transmembrane helix</keyword>
<dbReference type="Proteomes" id="UP000831775">
    <property type="component" value="Chromosome"/>
</dbReference>
<keyword evidence="3 9" id="KW-0808">Transferase</keyword>
<evidence type="ECO:0000313" key="9">
    <source>
        <dbReference type="EMBL" id="UOQ60270.1"/>
    </source>
</evidence>
<feature type="transmembrane region" description="Helical" evidence="8">
    <location>
        <begin position="339"/>
        <end position="360"/>
    </location>
</feature>
<feature type="transmembrane region" description="Helical" evidence="8">
    <location>
        <begin position="47"/>
        <end position="66"/>
    </location>
</feature>
<evidence type="ECO:0000256" key="4">
    <source>
        <dbReference type="ARBA" id="ARBA00022692"/>
    </source>
</evidence>
<evidence type="ECO:0000313" key="10">
    <source>
        <dbReference type="Proteomes" id="UP000831775"/>
    </source>
</evidence>